<name>A0A0A9A930_ARUDO</name>
<protein>
    <submittedName>
        <fullName evidence="1">Uncharacterized protein</fullName>
    </submittedName>
</protein>
<accession>A0A0A9A930</accession>
<proteinExistence type="predicted"/>
<dbReference type="EMBL" id="GBRH01249736">
    <property type="protein sequence ID" value="JAD48159.1"/>
    <property type="molecule type" value="Transcribed_RNA"/>
</dbReference>
<evidence type="ECO:0000313" key="1">
    <source>
        <dbReference type="EMBL" id="JAD48159.1"/>
    </source>
</evidence>
<organism evidence="1">
    <name type="scientific">Arundo donax</name>
    <name type="common">Giant reed</name>
    <name type="synonym">Donax arundinaceus</name>
    <dbReference type="NCBI Taxonomy" id="35708"/>
    <lineage>
        <taxon>Eukaryota</taxon>
        <taxon>Viridiplantae</taxon>
        <taxon>Streptophyta</taxon>
        <taxon>Embryophyta</taxon>
        <taxon>Tracheophyta</taxon>
        <taxon>Spermatophyta</taxon>
        <taxon>Magnoliopsida</taxon>
        <taxon>Liliopsida</taxon>
        <taxon>Poales</taxon>
        <taxon>Poaceae</taxon>
        <taxon>PACMAD clade</taxon>
        <taxon>Arundinoideae</taxon>
        <taxon>Arundineae</taxon>
        <taxon>Arundo</taxon>
    </lineage>
</organism>
<sequence>MMQLTRPKI</sequence>
<reference evidence="1" key="2">
    <citation type="journal article" date="2015" name="Data Brief">
        <title>Shoot transcriptome of the giant reed, Arundo donax.</title>
        <authorList>
            <person name="Barrero R.A."/>
            <person name="Guerrero F.D."/>
            <person name="Moolhuijzen P."/>
            <person name="Goolsby J.A."/>
            <person name="Tidwell J."/>
            <person name="Bellgard S.E."/>
            <person name="Bellgard M.I."/>
        </authorList>
    </citation>
    <scope>NUCLEOTIDE SEQUENCE</scope>
    <source>
        <tissue evidence="1">Shoot tissue taken approximately 20 cm above the soil surface</tissue>
    </source>
</reference>
<reference evidence="1" key="1">
    <citation type="submission" date="2014-09" db="EMBL/GenBank/DDBJ databases">
        <authorList>
            <person name="Magalhaes I.L.F."/>
            <person name="Oliveira U."/>
            <person name="Santos F.R."/>
            <person name="Vidigal T.H.D.A."/>
            <person name="Brescovit A.D."/>
            <person name="Santos A.J."/>
        </authorList>
    </citation>
    <scope>NUCLEOTIDE SEQUENCE</scope>
    <source>
        <tissue evidence="1">Shoot tissue taken approximately 20 cm above the soil surface</tissue>
    </source>
</reference>